<evidence type="ECO:0000313" key="3">
    <source>
        <dbReference type="Proteomes" id="UP001523369"/>
    </source>
</evidence>
<feature type="transmembrane region" description="Helical" evidence="1">
    <location>
        <begin position="403"/>
        <end position="426"/>
    </location>
</feature>
<protein>
    <submittedName>
        <fullName evidence="2">Uncharacterized protein</fullName>
    </submittedName>
</protein>
<comment type="caution">
    <text evidence="2">The sequence shown here is derived from an EMBL/GenBank/DDBJ whole genome shotgun (WGS) entry which is preliminary data.</text>
</comment>
<keyword evidence="1" id="KW-0812">Transmembrane</keyword>
<evidence type="ECO:0000313" key="2">
    <source>
        <dbReference type="EMBL" id="MCO8271264.1"/>
    </source>
</evidence>
<reference evidence="2 3" key="1">
    <citation type="submission" date="2022-06" db="EMBL/GenBank/DDBJ databases">
        <title>New Species of the Genus Actinoplanes, ActinopZanes ferrugineus.</title>
        <authorList>
            <person name="Ding P."/>
        </authorList>
    </citation>
    <scope>NUCLEOTIDE SEQUENCE [LARGE SCALE GENOMIC DNA]</scope>
    <source>
        <strain evidence="2 3">TRM88003</strain>
    </source>
</reference>
<sequence length="436" mass="43566">MGAVDRAARAAVRAAARRWPEDLAPVMRDEWLAELAAISGARRKLAFAGSLAVSPAVDEPSWRERAVVVGRLSALAAGVTLLAAVATNLARGSAALAPVLLLLGVAGLALIGRRVRGSAPRSPSASIAGVAVALFAFLFAGNPVPMMPFMGAADIAPAVATWGIGVALALRWAAATGRRWIAVAGGVVALDLATIAGSAHAATVLGVPAWTAPAWFPLALLPGDIVAFGPHFSDGTAVLGGLQASGPAFHASEILLANAAVSAGPMLLCTAFLIAATLPRPNNTKPLTLEPTSSTPLSHQPTDASALIHRLSGSVLWVHEASDVTPPAQEPIGSSPLGRGPSGAVAVAMRRAGARLEKLGPGGRRAAAGMVAALGALAVAPVLPAAGGDADAVLGKLLDNSTAFGFGFVEHPVGLGAVALLAAVLAMRATDARTTA</sequence>
<keyword evidence="1" id="KW-1133">Transmembrane helix</keyword>
<gene>
    <name evidence="2" type="ORF">M1L60_11735</name>
</gene>
<feature type="transmembrane region" description="Helical" evidence="1">
    <location>
        <begin position="68"/>
        <end position="86"/>
    </location>
</feature>
<name>A0ABT1DK93_9ACTN</name>
<feature type="transmembrane region" description="Helical" evidence="1">
    <location>
        <begin position="254"/>
        <end position="278"/>
    </location>
</feature>
<keyword evidence="3" id="KW-1185">Reference proteome</keyword>
<dbReference type="RefSeq" id="WP_253237392.1">
    <property type="nucleotide sequence ID" value="NZ_JAMYJR010000010.1"/>
</dbReference>
<feature type="transmembrane region" description="Helical" evidence="1">
    <location>
        <begin position="366"/>
        <end position="383"/>
    </location>
</feature>
<dbReference type="Proteomes" id="UP001523369">
    <property type="component" value="Unassembled WGS sequence"/>
</dbReference>
<keyword evidence="1" id="KW-0472">Membrane</keyword>
<organism evidence="2 3">
    <name type="scientific">Paractinoplanes aksuensis</name>
    <dbReference type="NCBI Taxonomy" id="2939490"/>
    <lineage>
        <taxon>Bacteria</taxon>
        <taxon>Bacillati</taxon>
        <taxon>Actinomycetota</taxon>
        <taxon>Actinomycetes</taxon>
        <taxon>Micromonosporales</taxon>
        <taxon>Micromonosporaceae</taxon>
        <taxon>Paractinoplanes</taxon>
    </lineage>
</organism>
<accession>A0ABT1DK93</accession>
<feature type="transmembrane region" description="Helical" evidence="1">
    <location>
        <begin position="92"/>
        <end position="112"/>
    </location>
</feature>
<proteinExistence type="predicted"/>
<dbReference type="EMBL" id="JAMYJR010000010">
    <property type="protein sequence ID" value="MCO8271264.1"/>
    <property type="molecule type" value="Genomic_DNA"/>
</dbReference>
<feature type="transmembrane region" description="Helical" evidence="1">
    <location>
        <begin position="124"/>
        <end position="143"/>
    </location>
</feature>
<evidence type="ECO:0000256" key="1">
    <source>
        <dbReference type="SAM" id="Phobius"/>
    </source>
</evidence>
<feature type="transmembrane region" description="Helical" evidence="1">
    <location>
        <begin position="155"/>
        <end position="174"/>
    </location>
</feature>
<feature type="transmembrane region" description="Helical" evidence="1">
    <location>
        <begin position="181"/>
        <end position="210"/>
    </location>
</feature>